<keyword evidence="4" id="KW-0658">Purine biosynthesis</keyword>
<dbReference type="GO" id="GO:0005737">
    <property type="term" value="C:cytoplasm"/>
    <property type="evidence" value="ECO:0007669"/>
    <property type="project" value="TreeGrafter"/>
</dbReference>
<dbReference type="PANTHER" id="PTHR43369:SF2">
    <property type="entry name" value="PHOSPHORIBOSYLGLYCINAMIDE FORMYLTRANSFERASE"/>
    <property type="match status" value="1"/>
</dbReference>
<evidence type="ECO:0000256" key="3">
    <source>
        <dbReference type="ARBA" id="ARBA00022679"/>
    </source>
</evidence>
<dbReference type="SUPFAM" id="SSF53328">
    <property type="entry name" value="Formyltransferase"/>
    <property type="match status" value="1"/>
</dbReference>
<name>A0A915DTW3_9BILA</name>
<dbReference type="AlphaFoldDB" id="A0A915DTW3"/>
<dbReference type="InterPro" id="IPR002376">
    <property type="entry name" value="Formyl_transf_N"/>
</dbReference>
<evidence type="ECO:0000256" key="2">
    <source>
        <dbReference type="ARBA" id="ARBA00012254"/>
    </source>
</evidence>
<dbReference type="Pfam" id="PF00551">
    <property type="entry name" value="Formyl_trans_N"/>
    <property type="match status" value="1"/>
</dbReference>
<organism evidence="6 7">
    <name type="scientific">Ditylenchus dipsaci</name>
    <dbReference type="NCBI Taxonomy" id="166011"/>
    <lineage>
        <taxon>Eukaryota</taxon>
        <taxon>Metazoa</taxon>
        <taxon>Ecdysozoa</taxon>
        <taxon>Nematoda</taxon>
        <taxon>Chromadorea</taxon>
        <taxon>Rhabditida</taxon>
        <taxon>Tylenchina</taxon>
        <taxon>Tylenchomorpha</taxon>
        <taxon>Sphaerularioidea</taxon>
        <taxon>Anguinidae</taxon>
        <taxon>Anguininae</taxon>
        <taxon>Ditylenchus</taxon>
    </lineage>
</organism>
<dbReference type="WBParaSite" id="jg23619">
    <property type="protein sequence ID" value="jg23619"/>
    <property type="gene ID" value="jg23619"/>
</dbReference>
<keyword evidence="6" id="KW-1185">Reference proteome</keyword>
<dbReference type="PANTHER" id="PTHR43369">
    <property type="entry name" value="PHOSPHORIBOSYLGLYCINAMIDE FORMYLTRANSFERASE"/>
    <property type="match status" value="1"/>
</dbReference>
<evidence type="ECO:0000313" key="6">
    <source>
        <dbReference type="Proteomes" id="UP000887574"/>
    </source>
</evidence>
<evidence type="ECO:0000313" key="7">
    <source>
        <dbReference type="WBParaSite" id="jg23619"/>
    </source>
</evidence>
<feature type="domain" description="Formyl transferase N-terminal" evidence="5">
    <location>
        <begin position="61"/>
        <end position="196"/>
    </location>
</feature>
<dbReference type="Gene3D" id="3.40.50.170">
    <property type="entry name" value="Formyl transferase, N-terminal domain"/>
    <property type="match status" value="1"/>
</dbReference>
<protein>
    <recommendedName>
        <fullName evidence="2">phosphoribosylglycinamide formyltransferase 1</fullName>
        <ecNumber evidence="2">2.1.2.2</ecNumber>
    </recommendedName>
</protein>
<dbReference type="EC" id="2.1.2.2" evidence="2"/>
<dbReference type="GO" id="GO:0004644">
    <property type="term" value="F:phosphoribosylglycinamide formyltransferase activity"/>
    <property type="evidence" value="ECO:0007669"/>
    <property type="project" value="UniProtKB-EC"/>
</dbReference>
<proteinExistence type="predicted"/>
<comment type="pathway">
    <text evidence="1">Purine metabolism; IMP biosynthesis via de novo pathway; N(2)-formyl-N(1)-(5-phospho-D-ribosyl)glycinamide from N(1)-(5-phospho-D-ribosyl)glycinamide (10-formyl THF route): step 1/1.</text>
</comment>
<dbReference type="InterPro" id="IPR036477">
    <property type="entry name" value="Formyl_transf_N_sf"/>
</dbReference>
<evidence type="ECO:0000256" key="4">
    <source>
        <dbReference type="ARBA" id="ARBA00022755"/>
    </source>
</evidence>
<keyword evidence="3" id="KW-0808">Transferase</keyword>
<dbReference type="GO" id="GO:0006189">
    <property type="term" value="P:'de novo' IMP biosynthetic process"/>
    <property type="evidence" value="ECO:0007669"/>
    <property type="project" value="TreeGrafter"/>
</dbReference>
<evidence type="ECO:0000256" key="1">
    <source>
        <dbReference type="ARBA" id="ARBA00005054"/>
    </source>
</evidence>
<accession>A0A915DTW3</accession>
<evidence type="ECO:0000259" key="5">
    <source>
        <dbReference type="Pfam" id="PF00551"/>
    </source>
</evidence>
<dbReference type="Proteomes" id="UP000887574">
    <property type="component" value="Unplaced"/>
</dbReference>
<sequence>MILVVSPDHAPYVQQQLQSCYAIGHVCGLNSRSSRVEISNVDHLFSQFHFNASLVHRKRVNVGILISGSGSNMARLIHESRRRNSHCHVSVVIANKIGVLGLEVARELGVEAVVIPHGNSRPEFERKITKELEERGVELICLAGFMRVLTAEFVNRWREKVINIHPSLLPSFKGAQAVPLALEAGVKITGCTVHLLRKISTLEKFLDKNRWR</sequence>
<reference evidence="7" key="1">
    <citation type="submission" date="2022-11" db="UniProtKB">
        <authorList>
            <consortium name="WormBaseParasite"/>
        </authorList>
    </citation>
    <scope>IDENTIFICATION</scope>
</reference>